<sequence>MCSYCKKHEETEVQDPYYGGALGFEKVLDLLEDACVSLLETIVAEKM</sequence>
<dbReference type="Gene3D" id="3.40.50.2300">
    <property type="match status" value="1"/>
</dbReference>
<dbReference type="AlphaFoldDB" id="A0ABD3DML1"/>
<dbReference type="EMBL" id="JAVIJP010000016">
    <property type="protein sequence ID" value="KAL3643530.1"/>
    <property type="molecule type" value="Genomic_DNA"/>
</dbReference>
<dbReference type="PANTHER" id="PTHR47439">
    <property type="entry name" value="LOW MOLECULAR WEIGHT PHOSPHOTYROSINE PROTEIN PHOSPHATASE-RELATED"/>
    <property type="match status" value="1"/>
</dbReference>
<protein>
    <recommendedName>
        <fullName evidence="1">Phosphotyrosine protein phosphatase I domain-containing protein</fullName>
    </recommendedName>
</protein>
<accession>A0ABD3DML1</accession>
<proteinExistence type="predicted"/>
<feature type="domain" description="Phosphotyrosine protein phosphatase I" evidence="1">
    <location>
        <begin position="2"/>
        <end position="39"/>
    </location>
</feature>
<evidence type="ECO:0000313" key="2">
    <source>
        <dbReference type="EMBL" id="KAL3643530.1"/>
    </source>
</evidence>
<name>A0ABD3DML1_9LAMI</name>
<dbReference type="InterPro" id="IPR036196">
    <property type="entry name" value="Ptyr_pPase_sf"/>
</dbReference>
<organism evidence="2 3">
    <name type="scientific">Castilleja foliolosa</name>
    <dbReference type="NCBI Taxonomy" id="1961234"/>
    <lineage>
        <taxon>Eukaryota</taxon>
        <taxon>Viridiplantae</taxon>
        <taxon>Streptophyta</taxon>
        <taxon>Embryophyta</taxon>
        <taxon>Tracheophyta</taxon>
        <taxon>Spermatophyta</taxon>
        <taxon>Magnoliopsida</taxon>
        <taxon>eudicotyledons</taxon>
        <taxon>Gunneridae</taxon>
        <taxon>Pentapetalae</taxon>
        <taxon>asterids</taxon>
        <taxon>lamiids</taxon>
        <taxon>Lamiales</taxon>
        <taxon>Orobanchaceae</taxon>
        <taxon>Pedicularideae</taxon>
        <taxon>Castillejinae</taxon>
        <taxon>Castilleja</taxon>
    </lineage>
</organism>
<dbReference type="Pfam" id="PF01451">
    <property type="entry name" value="LMWPc"/>
    <property type="match status" value="1"/>
</dbReference>
<dbReference type="Proteomes" id="UP001632038">
    <property type="component" value="Unassembled WGS sequence"/>
</dbReference>
<dbReference type="PANTHER" id="PTHR47439:SF1">
    <property type="entry name" value="ACID PHOSPHATASE"/>
    <property type="match status" value="1"/>
</dbReference>
<comment type="caution">
    <text evidence="2">The sequence shown here is derived from an EMBL/GenBank/DDBJ whole genome shotgun (WGS) entry which is preliminary data.</text>
</comment>
<dbReference type="SUPFAM" id="SSF52788">
    <property type="entry name" value="Phosphotyrosine protein phosphatases I"/>
    <property type="match status" value="1"/>
</dbReference>
<dbReference type="InterPro" id="IPR052995">
    <property type="entry name" value="LMW-PTP"/>
</dbReference>
<dbReference type="InterPro" id="IPR023485">
    <property type="entry name" value="Ptyr_pPase"/>
</dbReference>
<evidence type="ECO:0000259" key="1">
    <source>
        <dbReference type="Pfam" id="PF01451"/>
    </source>
</evidence>
<evidence type="ECO:0000313" key="3">
    <source>
        <dbReference type="Proteomes" id="UP001632038"/>
    </source>
</evidence>
<reference evidence="3" key="1">
    <citation type="journal article" date="2024" name="IScience">
        <title>Strigolactones Initiate the Formation of Haustorium-like Structures in Castilleja.</title>
        <authorList>
            <person name="Buerger M."/>
            <person name="Peterson D."/>
            <person name="Chory J."/>
        </authorList>
    </citation>
    <scope>NUCLEOTIDE SEQUENCE [LARGE SCALE GENOMIC DNA]</scope>
</reference>
<gene>
    <name evidence="2" type="ORF">CASFOL_014345</name>
</gene>
<keyword evidence="3" id="KW-1185">Reference proteome</keyword>